<proteinExistence type="predicted"/>
<dbReference type="SUPFAM" id="SSF53901">
    <property type="entry name" value="Thiolase-like"/>
    <property type="match status" value="1"/>
</dbReference>
<dbReference type="Pfam" id="PF08541">
    <property type="entry name" value="ACP_syn_III_C"/>
    <property type="match status" value="1"/>
</dbReference>
<keyword evidence="1" id="KW-0808">Transferase</keyword>
<protein>
    <submittedName>
        <fullName evidence="4">3-oxoacyl-ACP synthase III family protein</fullName>
    </submittedName>
</protein>
<name>A0ABV9Y0K3_9PSEU</name>
<dbReference type="EMBL" id="JBHSJB010000018">
    <property type="protein sequence ID" value="MFC5056119.1"/>
    <property type="molecule type" value="Genomic_DNA"/>
</dbReference>
<reference evidence="5" key="1">
    <citation type="journal article" date="2019" name="Int. J. Syst. Evol. Microbiol.">
        <title>The Global Catalogue of Microorganisms (GCM) 10K type strain sequencing project: providing services to taxonomists for standard genome sequencing and annotation.</title>
        <authorList>
            <consortium name="The Broad Institute Genomics Platform"/>
            <consortium name="The Broad Institute Genome Sequencing Center for Infectious Disease"/>
            <person name="Wu L."/>
            <person name="Ma J."/>
        </authorList>
    </citation>
    <scope>NUCLEOTIDE SEQUENCE [LARGE SCALE GENOMIC DNA]</scope>
    <source>
        <strain evidence="5">KCTC 12848</strain>
    </source>
</reference>
<dbReference type="PANTHER" id="PTHR34069:SF2">
    <property type="entry name" value="BETA-KETOACYL-[ACYL-CARRIER-PROTEIN] SYNTHASE III"/>
    <property type="match status" value="1"/>
</dbReference>
<dbReference type="RefSeq" id="WP_344039582.1">
    <property type="nucleotide sequence ID" value="NZ_BAAAKE010000017.1"/>
</dbReference>
<evidence type="ECO:0000256" key="1">
    <source>
        <dbReference type="ARBA" id="ARBA00022679"/>
    </source>
</evidence>
<gene>
    <name evidence="4" type="ORF">ACFPFM_20465</name>
</gene>
<evidence type="ECO:0000256" key="2">
    <source>
        <dbReference type="ARBA" id="ARBA00023315"/>
    </source>
</evidence>
<evidence type="ECO:0000313" key="5">
    <source>
        <dbReference type="Proteomes" id="UP001595833"/>
    </source>
</evidence>
<organism evidence="4 5">
    <name type="scientific">Saccharothrix xinjiangensis</name>
    <dbReference type="NCBI Taxonomy" id="204798"/>
    <lineage>
        <taxon>Bacteria</taxon>
        <taxon>Bacillati</taxon>
        <taxon>Actinomycetota</taxon>
        <taxon>Actinomycetes</taxon>
        <taxon>Pseudonocardiales</taxon>
        <taxon>Pseudonocardiaceae</taxon>
        <taxon>Saccharothrix</taxon>
    </lineage>
</organism>
<comment type="caution">
    <text evidence="4">The sequence shown here is derived from an EMBL/GenBank/DDBJ whole genome shotgun (WGS) entry which is preliminary data.</text>
</comment>
<dbReference type="Proteomes" id="UP001595833">
    <property type="component" value="Unassembled WGS sequence"/>
</dbReference>
<keyword evidence="5" id="KW-1185">Reference proteome</keyword>
<dbReference type="InterPro" id="IPR013747">
    <property type="entry name" value="ACP_syn_III_C"/>
</dbReference>
<keyword evidence="2" id="KW-0012">Acyltransferase</keyword>
<sequence length="306" mass="32223">MTAFTPEPVSSIDEVAPRLGLSRPKVKLFRRVHGLDRLRLDPDLPVLDLVATPAARLVAGLADPDRVRYLVYAHTIQDVAPAGFDVASALAARLGLRRANAFALTQQNCAGGLAALDTCGELLAATGDPGALALVVTGEKAFSPMAQLIENTTIMGEASAACLVGLSGAGDRVLSYSSRTDGRYADGIRLDARGVQEFGAGYAGRLADTARSALAAAGITLADVELVVPHNVNTSSWKKVIELLGVDPAAVFLDNVAEYGHCYCSDPFLNYCRLRDLGRLRTGGHYLFTAVGLGATYAAMVLRHEG</sequence>
<feature type="domain" description="Beta-ketoacyl-[acyl-carrier-protein] synthase III C-terminal" evidence="3">
    <location>
        <begin position="214"/>
        <end position="303"/>
    </location>
</feature>
<evidence type="ECO:0000313" key="4">
    <source>
        <dbReference type="EMBL" id="MFC5056119.1"/>
    </source>
</evidence>
<dbReference type="InterPro" id="IPR016039">
    <property type="entry name" value="Thiolase-like"/>
</dbReference>
<evidence type="ECO:0000259" key="3">
    <source>
        <dbReference type="Pfam" id="PF08541"/>
    </source>
</evidence>
<dbReference type="Gene3D" id="3.40.47.10">
    <property type="match status" value="2"/>
</dbReference>
<accession>A0ABV9Y0K3</accession>
<dbReference type="PANTHER" id="PTHR34069">
    <property type="entry name" value="3-OXOACYL-[ACYL-CARRIER-PROTEIN] SYNTHASE 3"/>
    <property type="match status" value="1"/>
</dbReference>